<keyword evidence="10" id="KW-1185">Reference proteome</keyword>
<reference evidence="9" key="1">
    <citation type="submission" date="2021-02" db="EMBL/GenBank/DDBJ databases">
        <authorList>
            <person name="Palmer J.M."/>
        </authorList>
    </citation>
    <scope>NUCLEOTIDE SEQUENCE</scope>
    <source>
        <strain evidence="9">SCRP734</strain>
    </source>
</reference>
<gene>
    <name evidence="9" type="ORF">PHYPSEUDO_001628</name>
</gene>
<dbReference type="InterPro" id="IPR003035">
    <property type="entry name" value="RWP-RK_dom"/>
</dbReference>
<feature type="compositionally biased region" description="Acidic residues" evidence="7">
    <location>
        <begin position="289"/>
        <end position="306"/>
    </location>
</feature>
<evidence type="ECO:0000313" key="10">
    <source>
        <dbReference type="Proteomes" id="UP000694044"/>
    </source>
</evidence>
<evidence type="ECO:0000256" key="5">
    <source>
        <dbReference type="ARBA" id="ARBA00023163"/>
    </source>
</evidence>
<sequence>MDTRQPAAQRCLSVCLSATDDGVGSSARRSGSGCGITAPPPPPVAQRRRPSRAAPESILELLISTDWHAKLLQIVIATLRSSRAEFTATHFLHDELLQLGHSTAHALAHLLASCTPAPSPSVSSFRKLLQSAPAAPIHIHRPTALAFGSTNANLSSSTMTSTSADFELSELQKYYHLPLREAARRLGSCEAVVKRVCRRKQIQRWPYRQVSSKLIKIQHLCKYMAHVSDAEQKARIQHKIKQLTQEYLELVGGQVPSELQLTPADVPTLPPPSYKGDSPMDPAVLAAASDDDAGREEEDDDMDDAPESSGERRLSAYSLRFILSDCTVLETDTGLQYSTTA</sequence>
<dbReference type="PROSITE" id="PS51519">
    <property type="entry name" value="RWP_RK"/>
    <property type="match status" value="1"/>
</dbReference>
<dbReference type="OrthoDB" id="6270329at2759"/>
<organism evidence="9 10">
    <name type="scientific">Phytophthora pseudosyringae</name>
    <dbReference type="NCBI Taxonomy" id="221518"/>
    <lineage>
        <taxon>Eukaryota</taxon>
        <taxon>Sar</taxon>
        <taxon>Stramenopiles</taxon>
        <taxon>Oomycota</taxon>
        <taxon>Peronosporomycetes</taxon>
        <taxon>Peronosporales</taxon>
        <taxon>Peronosporaceae</taxon>
        <taxon>Phytophthora</taxon>
    </lineage>
</organism>
<evidence type="ECO:0000313" key="9">
    <source>
        <dbReference type="EMBL" id="KAG7385326.1"/>
    </source>
</evidence>
<comment type="function">
    <text evidence="1">Putative transcription factor.</text>
</comment>
<dbReference type="PANTHER" id="PTHR46373:SF2">
    <property type="entry name" value="RWP-RK DOMAIN-CONTAINING PROTEIN"/>
    <property type="match status" value="1"/>
</dbReference>
<dbReference type="AlphaFoldDB" id="A0A8T1VWM4"/>
<keyword evidence="5" id="KW-0804">Transcription</keyword>
<protein>
    <recommendedName>
        <fullName evidence="8">RWP-RK domain-containing protein</fullName>
    </recommendedName>
</protein>
<keyword evidence="6" id="KW-0539">Nucleus</keyword>
<keyword evidence="4" id="KW-0238">DNA-binding</keyword>
<name>A0A8T1VWM4_9STRA</name>
<accession>A0A8T1VWM4</accession>
<dbReference type="Proteomes" id="UP000694044">
    <property type="component" value="Unassembled WGS sequence"/>
</dbReference>
<evidence type="ECO:0000256" key="1">
    <source>
        <dbReference type="ARBA" id="ARBA00004049"/>
    </source>
</evidence>
<feature type="region of interest" description="Disordered" evidence="7">
    <location>
        <begin position="261"/>
        <end position="311"/>
    </location>
</feature>
<dbReference type="InterPro" id="IPR044607">
    <property type="entry name" value="RKD-like"/>
</dbReference>
<evidence type="ECO:0000256" key="6">
    <source>
        <dbReference type="ARBA" id="ARBA00023242"/>
    </source>
</evidence>
<keyword evidence="3" id="KW-0175">Coiled coil</keyword>
<feature type="domain" description="RWP-RK" evidence="8">
    <location>
        <begin position="148"/>
        <end position="233"/>
    </location>
</feature>
<dbReference type="Pfam" id="PF02042">
    <property type="entry name" value="RWP-RK"/>
    <property type="match status" value="1"/>
</dbReference>
<dbReference type="PANTHER" id="PTHR46373">
    <property type="entry name" value="PROTEIN RKD4"/>
    <property type="match status" value="1"/>
</dbReference>
<dbReference type="GO" id="GO:0003677">
    <property type="term" value="F:DNA binding"/>
    <property type="evidence" value="ECO:0007669"/>
    <property type="project" value="UniProtKB-KW"/>
</dbReference>
<evidence type="ECO:0000256" key="7">
    <source>
        <dbReference type="SAM" id="MobiDB-lite"/>
    </source>
</evidence>
<proteinExistence type="predicted"/>
<dbReference type="GO" id="GO:0003700">
    <property type="term" value="F:DNA-binding transcription factor activity"/>
    <property type="evidence" value="ECO:0007669"/>
    <property type="project" value="InterPro"/>
</dbReference>
<comment type="caution">
    <text evidence="9">The sequence shown here is derived from an EMBL/GenBank/DDBJ whole genome shotgun (WGS) entry which is preliminary data.</text>
</comment>
<evidence type="ECO:0000259" key="8">
    <source>
        <dbReference type="PROSITE" id="PS51519"/>
    </source>
</evidence>
<feature type="region of interest" description="Disordered" evidence="7">
    <location>
        <begin position="19"/>
        <end position="51"/>
    </location>
</feature>
<dbReference type="EMBL" id="JAGDFM010000124">
    <property type="protein sequence ID" value="KAG7385326.1"/>
    <property type="molecule type" value="Genomic_DNA"/>
</dbReference>
<keyword evidence="2" id="KW-0805">Transcription regulation</keyword>
<feature type="compositionally biased region" description="Low complexity" evidence="7">
    <location>
        <begin position="22"/>
        <end position="31"/>
    </location>
</feature>
<evidence type="ECO:0000256" key="3">
    <source>
        <dbReference type="ARBA" id="ARBA00023054"/>
    </source>
</evidence>
<evidence type="ECO:0000256" key="4">
    <source>
        <dbReference type="ARBA" id="ARBA00023125"/>
    </source>
</evidence>
<evidence type="ECO:0000256" key="2">
    <source>
        <dbReference type="ARBA" id="ARBA00023015"/>
    </source>
</evidence>